<sequence>MRSGISISLPFLSTVVAALFSSVTGSPIKVPRDLSTTSIPSYVLDYAPLVWLYSDDEYRPSDIGQQVAHTIPEVNWKEVEGALSPLTLDNLDSLNDLGNTSVYLTSKEGINATIQPAWFNGVTPDDQGKTNGAVSSAIIVRDHGDGTVDAFYFYFYAYNRGNVVLGMMFGDHVGDWEHNMIRFVNGVPDAIWYSQHSDGEAFSYTATEKNGQRPIAYSGNGTHAVYAISGNHDHTIPGLNFNNGLIVDHTDQGVLWDPTLSAYAYSYNADTAQFQPYDASYPVSWLQFNGQWGDDKLPGQKEIFGQSKYSAGPNGPKFKKLVRKDVCPSGLCIVRTDLGP</sequence>
<feature type="signal peptide" evidence="1">
    <location>
        <begin position="1"/>
        <end position="25"/>
    </location>
</feature>
<dbReference type="AlphaFoldDB" id="A0A507QSY9"/>
<comment type="caution">
    <text evidence="2">The sequence shown here is derived from an EMBL/GenBank/DDBJ whole genome shotgun (WGS) entry which is preliminary data.</text>
</comment>
<keyword evidence="1" id="KW-0732">Signal</keyword>
<gene>
    <name evidence="2" type="ORF">MPDQ_007011</name>
</gene>
<dbReference type="EMBL" id="VIFY01000069">
    <property type="protein sequence ID" value="TQB72111.1"/>
    <property type="molecule type" value="Genomic_DNA"/>
</dbReference>
<dbReference type="STRING" id="5098.A0A507QSY9"/>
<reference evidence="2 3" key="1">
    <citation type="submission" date="2019-06" db="EMBL/GenBank/DDBJ databases">
        <title>Wine fermentation using esterase from Monascus purpureus.</title>
        <authorList>
            <person name="Geng C."/>
            <person name="Zhang Y."/>
        </authorList>
    </citation>
    <scope>NUCLEOTIDE SEQUENCE [LARGE SCALE GENOMIC DNA]</scope>
    <source>
        <strain evidence="2">HQ1</strain>
    </source>
</reference>
<dbReference type="Pfam" id="PF06101">
    <property type="entry name" value="Vps62"/>
    <property type="match status" value="1"/>
</dbReference>
<organism evidence="2 3">
    <name type="scientific">Monascus purpureus</name>
    <name type="common">Red mold</name>
    <name type="synonym">Monascus anka</name>
    <dbReference type="NCBI Taxonomy" id="5098"/>
    <lineage>
        <taxon>Eukaryota</taxon>
        <taxon>Fungi</taxon>
        <taxon>Dikarya</taxon>
        <taxon>Ascomycota</taxon>
        <taxon>Pezizomycotina</taxon>
        <taxon>Eurotiomycetes</taxon>
        <taxon>Eurotiomycetidae</taxon>
        <taxon>Eurotiales</taxon>
        <taxon>Aspergillaceae</taxon>
        <taxon>Monascus</taxon>
    </lineage>
</organism>
<dbReference type="OrthoDB" id="188042at2759"/>
<protein>
    <recommendedName>
        <fullName evidence="4">Vacuolar protein sorting-associated protein 62</fullName>
    </recommendedName>
</protein>
<accession>A0A507QSY9</accession>
<name>A0A507QSY9_MONPU</name>
<evidence type="ECO:0000313" key="2">
    <source>
        <dbReference type="EMBL" id="TQB72111.1"/>
    </source>
</evidence>
<dbReference type="PANTHER" id="PTHR48174">
    <property type="entry name" value="DUF946 FAMILY PROTEIN"/>
    <property type="match status" value="1"/>
</dbReference>
<evidence type="ECO:0000256" key="1">
    <source>
        <dbReference type="SAM" id="SignalP"/>
    </source>
</evidence>
<dbReference type="InterPro" id="IPR009291">
    <property type="entry name" value="Vps62"/>
</dbReference>
<evidence type="ECO:0000313" key="3">
    <source>
        <dbReference type="Proteomes" id="UP000319663"/>
    </source>
</evidence>
<feature type="chain" id="PRO_5021225453" description="Vacuolar protein sorting-associated protein 62" evidence="1">
    <location>
        <begin position="26"/>
        <end position="340"/>
    </location>
</feature>
<dbReference type="Proteomes" id="UP000319663">
    <property type="component" value="Unassembled WGS sequence"/>
</dbReference>
<evidence type="ECO:0008006" key="4">
    <source>
        <dbReference type="Google" id="ProtNLM"/>
    </source>
</evidence>
<keyword evidence="3" id="KW-1185">Reference proteome</keyword>
<proteinExistence type="predicted"/>
<dbReference type="PANTHER" id="PTHR48174:SF5">
    <property type="entry name" value="VACUOLAR PROTEIN SORTING-ASSOCIATED PROTEIN 62"/>
    <property type="match status" value="1"/>
</dbReference>